<dbReference type="AlphaFoldDB" id="A0A0B7GXK9"/>
<dbReference type="GeneID" id="57754025"/>
<gene>
    <name evidence="3" type="ORF">FUT82_09240</name>
    <name evidence="2" type="ORF">TPHV1_20217</name>
</gene>
<evidence type="ECO:0000313" key="2">
    <source>
        <dbReference type="EMBL" id="CEM61680.1"/>
    </source>
</evidence>
<evidence type="ECO:0000259" key="1">
    <source>
        <dbReference type="Pfam" id="PF04865"/>
    </source>
</evidence>
<evidence type="ECO:0000313" key="4">
    <source>
        <dbReference type="Proteomes" id="UP000042527"/>
    </source>
</evidence>
<reference evidence="3 5" key="3">
    <citation type="submission" date="2019-08" db="EMBL/GenBank/DDBJ databases">
        <authorList>
            <person name="Kuhnert P."/>
        </authorList>
    </citation>
    <scope>NUCLEOTIDE SEQUENCE [LARGE SCALE GENOMIC DNA]</scope>
    <source>
        <strain evidence="3 5">B36.5</strain>
    </source>
</reference>
<proteinExistence type="predicted"/>
<dbReference type="Proteomes" id="UP000323594">
    <property type="component" value="Chromosome"/>
</dbReference>
<evidence type="ECO:0000313" key="3">
    <source>
        <dbReference type="EMBL" id="QEJ98164.1"/>
    </source>
</evidence>
<protein>
    <recommendedName>
        <fullName evidence="1">Baseplate protein J-like barrel domain-containing protein</fullName>
    </recommendedName>
</protein>
<dbReference type="RefSeq" id="WP_024751719.1">
    <property type="nucleotide sequence ID" value="NZ_CDNC01000012.1"/>
</dbReference>
<dbReference type="InterPro" id="IPR006949">
    <property type="entry name" value="Barrel_Baseplate_J-like"/>
</dbReference>
<organism evidence="2 4">
    <name type="scientific">Treponema phagedenis</name>
    <dbReference type="NCBI Taxonomy" id="162"/>
    <lineage>
        <taxon>Bacteria</taxon>
        <taxon>Pseudomonadati</taxon>
        <taxon>Spirochaetota</taxon>
        <taxon>Spirochaetia</taxon>
        <taxon>Spirochaetales</taxon>
        <taxon>Treponemataceae</taxon>
        <taxon>Treponema</taxon>
    </lineage>
</organism>
<reference evidence="2" key="2">
    <citation type="submission" date="2015-01" db="EMBL/GenBank/DDBJ databases">
        <authorList>
            <person name="Xiang T."/>
            <person name="Song Y."/>
            <person name="Huang L."/>
            <person name="Wang B."/>
            <person name="Wu P."/>
        </authorList>
    </citation>
    <scope>NUCLEOTIDE SEQUENCE [LARGE SCALE GENOMIC DNA]</scope>
    <source>
        <strain evidence="2">V1</strain>
    </source>
</reference>
<keyword evidence="4" id="KW-1185">Reference proteome</keyword>
<dbReference type="EMBL" id="CDNC01000012">
    <property type="protein sequence ID" value="CEM61680.1"/>
    <property type="molecule type" value="Genomic_DNA"/>
</dbReference>
<accession>A0A0B7GXK9</accession>
<reference evidence="4" key="1">
    <citation type="submission" date="2015-01" db="EMBL/GenBank/DDBJ databases">
        <authorList>
            <person name="Manzoor Shahid"/>
            <person name="Zubair Saima"/>
        </authorList>
    </citation>
    <scope>NUCLEOTIDE SEQUENCE [LARGE SCALE GENOMIC DNA]</scope>
    <source>
        <strain evidence="4">V1</strain>
    </source>
</reference>
<dbReference type="Proteomes" id="UP000042527">
    <property type="component" value="Unassembled WGS sequence"/>
</dbReference>
<dbReference type="EMBL" id="CP042817">
    <property type="protein sequence ID" value="QEJ98164.1"/>
    <property type="molecule type" value="Genomic_DNA"/>
</dbReference>
<feature type="domain" description="Baseplate protein J-like barrel" evidence="1">
    <location>
        <begin position="88"/>
        <end position="173"/>
    </location>
</feature>
<sequence>MDFDYKIKTFDEIYTEMQLKVFGKILTATDANSGSVLCSLLEATARLIAEAYLHCQIGYAKYLQDLVEGAFGVKRLLGTKAKGKVVFFTEKGKPAASHLYIAVGTEIACGDTVFVTTESGMIDKGTEQSNPIFAEAKEIGEKGNVPSESVDTILSGLHSSIAGVKNIRPFENGTSAETDPELRKRFVNYLRGLQRTNFYGVKEAALSTKAYHVNVVLCAPPKDIPTRDFDGNPITEHNVNCAVYVCDKEGECSGALLDEVRKTLRGDGTYNNPGYTPAGVHLAVAPIVADRRFQGEGNKLNLEIFSVLPDKEEAKERVRKKVIEFFQGFEVGQSLIITDLILAVRQFDWVTDVIIKDMNLPQGSANPSATESHKLLVVKEEDVLITIKQQG</sequence>
<dbReference type="Pfam" id="PF04865">
    <property type="entry name" value="Baseplate_J"/>
    <property type="match status" value="1"/>
</dbReference>
<name>A0A0B7GXK9_TREPH</name>
<evidence type="ECO:0000313" key="5">
    <source>
        <dbReference type="Proteomes" id="UP000323594"/>
    </source>
</evidence>